<evidence type="ECO:0000313" key="1">
    <source>
        <dbReference type="EMBL" id="KEF40129.1"/>
    </source>
</evidence>
<sequence>MTVKELINELLECDMNATVDFDIDTTEENINTNDFEVYEHKRYVTFVIEPKDYVVIDKNDYEEMKERLYELEDAIEE</sequence>
<dbReference type="RefSeq" id="WP_035192456.1">
    <property type="nucleotide sequence ID" value="NZ_JJRY01000001.1"/>
</dbReference>
<protein>
    <submittedName>
        <fullName evidence="1">Uncharacterized protein</fullName>
    </submittedName>
</protein>
<comment type="caution">
    <text evidence="1">The sequence shown here is derived from an EMBL/GenBank/DDBJ whole genome shotgun (WGS) entry which is preliminary data.</text>
</comment>
<accession>A0A072NR51</accession>
<proteinExistence type="predicted"/>
<dbReference type="EMBL" id="JJRY01000001">
    <property type="protein sequence ID" value="KEF40129.1"/>
    <property type="molecule type" value="Genomic_DNA"/>
</dbReference>
<name>A0A072NR51_SCHAZ</name>
<gene>
    <name evidence="1" type="ORF">M670_00145</name>
</gene>
<organism evidence="1 2">
    <name type="scientific">Schinkia azotoformans MEV2011</name>
    <dbReference type="NCBI Taxonomy" id="1348973"/>
    <lineage>
        <taxon>Bacteria</taxon>
        <taxon>Bacillati</taxon>
        <taxon>Bacillota</taxon>
        <taxon>Bacilli</taxon>
        <taxon>Bacillales</taxon>
        <taxon>Bacillaceae</taxon>
        <taxon>Calidifontibacillus/Schinkia group</taxon>
        <taxon>Schinkia</taxon>
    </lineage>
</organism>
<dbReference type="PATRIC" id="fig|1348973.3.peg.139"/>
<evidence type="ECO:0000313" key="2">
    <source>
        <dbReference type="Proteomes" id="UP000027936"/>
    </source>
</evidence>
<dbReference type="AlphaFoldDB" id="A0A072NR51"/>
<dbReference type="Proteomes" id="UP000027936">
    <property type="component" value="Unassembled WGS sequence"/>
</dbReference>
<reference evidence="1 2" key="1">
    <citation type="submission" date="2014-04" db="EMBL/GenBank/DDBJ databases">
        <title>Draft genome sequence of Bacillus azotoformans MEV2011, a (co-) denitrifying strain unable to grow in the presence of oxygen.</title>
        <authorList>
            <person name="Nielsen M."/>
            <person name="Schreiber L."/>
            <person name="Finster K."/>
            <person name="Schramm A."/>
        </authorList>
    </citation>
    <scope>NUCLEOTIDE SEQUENCE [LARGE SCALE GENOMIC DNA]</scope>
    <source>
        <strain evidence="1 2">MEV2011</strain>
    </source>
</reference>